<evidence type="ECO:0000313" key="1">
    <source>
        <dbReference type="EMBL" id="MDS1821398.1"/>
    </source>
</evidence>
<gene>
    <name evidence="1" type="ORF">QX249_12070</name>
</gene>
<dbReference type="RefSeq" id="WP_311020284.1">
    <property type="nucleotide sequence ID" value="NZ_JAUHGG010000003.1"/>
</dbReference>
<evidence type="ECO:0000313" key="2">
    <source>
        <dbReference type="Proteomes" id="UP001253193"/>
    </source>
</evidence>
<name>A0AAW8Q4K2_VIBPH</name>
<dbReference type="Proteomes" id="UP001253193">
    <property type="component" value="Unassembled WGS sequence"/>
</dbReference>
<sequence length="83" mass="10157">MVRKQGIHLIAHYLCMDYQDIKEYEYQSGRYSQKVFAIDNKYYCPYKQKPSDGFQKNRWKRVDNIPFPYSDSVLWVYEGEEEE</sequence>
<organism evidence="1 2">
    <name type="scientific">Vibrio parahaemolyticus</name>
    <dbReference type="NCBI Taxonomy" id="670"/>
    <lineage>
        <taxon>Bacteria</taxon>
        <taxon>Pseudomonadati</taxon>
        <taxon>Pseudomonadota</taxon>
        <taxon>Gammaproteobacteria</taxon>
        <taxon>Vibrionales</taxon>
        <taxon>Vibrionaceae</taxon>
        <taxon>Vibrio</taxon>
    </lineage>
</organism>
<comment type="caution">
    <text evidence="1">The sequence shown here is derived from an EMBL/GenBank/DDBJ whole genome shotgun (WGS) entry which is preliminary data.</text>
</comment>
<accession>A0AAW8Q4K2</accession>
<proteinExistence type="predicted"/>
<dbReference type="EMBL" id="JAUHGG010000003">
    <property type="protein sequence ID" value="MDS1821398.1"/>
    <property type="molecule type" value="Genomic_DNA"/>
</dbReference>
<reference evidence="1" key="1">
    <citation type="submission" date="2023-06" db="EMBL/GenBank/DDBJ databases">
        <title>Genomic Diversity of Vibrio spp. and Metagenomic Analysis of Pathogens in Florida Gulf Coastal Waters Following Hurricane Ian.</title>
        <authorList>
            <person name="Brumfield K.D."/>
        </authorList>
    </citation>
    <scope>NUCLEOTIDE SEQUENCE</scope>
    <source>
        <strain evidence="1">WBS2B-138</strain>
    </source>
</reference>
<protein>
    <submittedName>
        <fullName evidence="1">Uncharacterized protein</fullName>
    </submittedName>
</protein>
<dbReference type="AlphaFoldDB" id="A0AAW8Q4K2"/>